<gene>
    <name evidence="1" type="ORF">RhiXN_09488</name>
</gene>
<organism evidence="1 2">
    <name type="scientific">Rhizoctonia solani</name>
    <dbReference type="NCBI Taxonomy" id="456999"/>
    <lineage>
        <taxon>Eukaryota</taxon>
        <taxon>Fungi</taxon>
        <taxon>Dikarya</taxon>
        <taxon>Basidiomycota</taxon>
        <taxon>Agaricomycotina</taxon>
        <taxon>Agaricomycetes</taxon>
        <taxon>Cantharellales</taxon>
        <taxon>Ceratobasidiaceae</taxon>
        <taxon>Rhizoctonia</taxon>
    </lineage>
</organism>
<sequence>MTKAKKIKVMHKTPLWAKAITPDLFKGLNIHSDGSELITRNRPAPNGSSHELKQKLDRETLRKAEHDMERSLLKEISRAIDNQNQQTYNEIGHPPSLSLKPSYKVAPLSHTIFRQVGVRLECRTSGQSNVESTFEKLLKMVRKEMVNLLEAKRLLDKKLEKLTNIIHPSLSESMHKLRNHMSAVEGPTQVSIQNGWTSIFPCYGIAVNRVTGIHRDQRGIRGGLDIIGVLGSFTEGAIWIFRI</sequence>
<accession>A0A8H8NXF7</accession>
<evidence type="ECO:0000313" key="2">
    <source>
        <dbReference type="Proteomes" id="UP000650533"/>
    </source>
</evidence>
<reference evidence="1" key="1">
    <citation type="submission" date="2020-05" db="EMBL/GenBank/DDBJ databases">
        <title>Evolutionary and genomic comparisons of hybrid uninucleate and nonhybrid Rhizoctonia fungi.</title>
        <authorList>
            <person name="Li C."/>
            <person name="Chen X."/>
        </authorList>
    </citation>
    <scope>NUCLEOTIDE SEQUENCE</scope>
    <source>
        <strain evidence="1">AG-1 IA</strain>
    </source>
</reference>
<dbReference type="GeneID" id="67031767"/>
<protein>
    <submittedName>
        <fullName evidence="1">Uncharacterized protein</fullName>
    </submittedName>
</protein>
<dbReference type="KEGG" id="rsx:RhiXN_09488"/>
<dbReference type="EMBL" id="CP059665">
    <property type="protein sequence ID" value="QRW21901.1"/>
    <property type="molecule type" value="Genomic_DNA"/>
</dbReference>
<dbReference type="AlphaFoldDB" id="A0A8H8NXF7"/>
<evidence type="ECO:0000313" key="1">
    <source>
        <dbReference type="EMBL" id="QRW21901.1"/>
    </source>
</evidence>
<dbReference type="RefSeq" id="XP_043182138.1">
    <property type="nucleotide sequence ID" value="XM_043329304.1"/>
</dbReference>
<name>A0A8H8NXF7_9AGAM</name>
<proteinExistence type="predicted"/>
<dbReference type="Proteomes" id="UP000650533">
    <property type="component" value="Chromosome 8"/>
</dbReference>